<comment type="cofactor">
    <cofactor evidence="1">
        <name>Fe cation</name>
        <dbReference type="ChEBI" id="CHEBI:24875"/>
    </cofactor>
</comment>
<dbReference type="GO" id="GO:0051213">
    <property type="term" value="F:dioxygenase activity"/>
    <property type="evidence" value="ECO:0007669"/>
    <property type="project" value="UniProtKB-KW"/>
</dbReference>
<keyword evidence="5" id="KW-1185">Reference proteome</keyword>
<dbReference type="InterPro" id="IPR008775">
    <property type="entry name" value="Phytyl_CoA_dOase-like"/>
</dbReference>
<evidence type="ECO:0000256" key="2">
    <source>
        <dbReference type="ARBA" id="ARBA00022723"/>
    </source>
</evidence>
<dbReference type="Pfam" id="PF05721">
    <property type="entry name" value="PhyH"/>
    <property type="match status" value="1"/>
</dbReference>
<dbReference type="Gene3D" id="2.60.120.620">
    <property type="entry name" value="q2cbj1_9rhob like domain"/>
    <property type="match status" value="1"/>
</dbReference>
<dbReference type="EMBL" id="AZIL01000178">
    <property type="protein sequence ID" value="EWM29048.1"/>
    <property type="molecule type" value="Genomic_DNA"/>
</dbReference>
<organism evidence="4 5">
    <name type="scientific">Nannochloropsis gaditana</name>
    <dbReference type="NCBI Taxonomy" id="72520"/>
    <lineage>
        <taxon>Eukaryota</taxon>
        <taxon>Sar</taxon>
        <taxon>Stramenopiles</taxon>
        <taxon>Ochrophyta</taxon>
        <taxon>Eustigmatophyceae</taxon>
        <taxon>Eustigmatales</taxon>
        <taxon>Monodopsidaceae</taxon>
        <taxon>Nannochloropsis</taxon>
    </lineage>
</organism>
<keyword evidence="2" id="KW-0479">Metal-binding</keyword>
<dbReference type="SUPFAM" id="SSF51197">
    <property type="entry name" value="Clavaminate synthase-like"/>
    <property type="match status" value="1"/>
</dbReference>
<protein>
    <submittedName>
        <fullName evidence="4">Phytanoyl-dioxygenase</fullName>
    </submittedName>
</protein>
<evidence type="ECO:0000256" key="3">
    <source>
        <dbReference type="ARBA" id="ARBA00023004"/>
    </source>
</evidence>
<comment type="caution">
    <text evidence="4">The sequence shown here is derived from an EMBL/GenBank/DDBJ whole genome shotgun (WGS) entry which is preliminary data.</text>
</comment>
<evidence type="ECO:0000256" key="1">
    <source>
        <dbReference type="ARBA" id="ARBA00001962"/>
    </source>
</evidence>
<dbReference type="GO" id="GO:0046872">
    <property type="term" value="F:metal ion binding"/>
    <property type="evidence" value="ECO:0007669"/>
    <property type="project" value="UniProtKB-KW"/>
</dbReference>
<dbReference type="AlphaFoldDB" id="W7TZY3"/>
<evidence type="ECO:0000313" key="4">
    <source>
        <dbReference type="EMBL" id="EWM29048.1"/>
    </source>
</evidence>
<reference evidence="4 5" key="1">
    <citation type="journal article" date="2014" name="Mol. Plant">
        <title>Chromosome Scale Genome Assembly and Transcriptome Profiling of Nannochloropsis gaditana in Nitrogen Depletion.</title>
        <authorList>
            <person name="Corteggiani Carpinelli E."/>
            <person name="Telatin A."/>
            <person name="Vitulo N."/>
            <person name="Forcato C."/>
            <person name="D'Angelo M."/>
            <person name="Schiavon R."/>
            <person name="Vezzi A."/>
            <person name="Giacometti G.M."/>
            <person name="Morosinotto T."/>
            <person name="Valle G."/>
        </authorList>
    </citation>
    <scope>NUCLEOTIDE SEQUENCE [LARGE SCALE GENOMIC DNA]</scope>
    <source>
        <strain evidence="4 5">B-31</strain>
    </source>
</reference>
<sequence>MPSPRWCAEGSEDLRLPGIEEDRDLWEAYRRRFEEDGYLVLEGYWSKATCTALRERMDHLVAGFDLAAHDSVFSTDEQNRTSDTYFLESGDKIHYFWEEGAIDKATGAFRQPRATSINKVGHALHDLDPLFQKVTYTPQIGQLARAVGGLHVPLVAQSMYIFKQPRIGGKVGAHQDGTFLYTEPQSVVGFWWALEDCTQKNGCLWAVPGSHRQGVSRRFRRRNDNKGTEFYPPEAVEWDLSGGIPLEVKAGALVLLHHALVHYSLENASAASRHAYSIHVVEGDGSSLYPQDNWLQRGSTMPFQPLP</sequence>
<proteinExistence type="predicted"/>
<accession>W7TZY3</accession>
<dbReference type="PANTHER" id="PTHR20883:SF15">
    <property type="entry name" value="PHYTANOYL-COA DIOXYGENASE DOMAIN-CONTAINING PROTEIN 1"/>
    <property type="match status" value="1"/>
</dbReference>
<keyword evidence="4" id="KW-0560">Oxidoreductase</keyword>
<dbReference type="OrthoDB" id="445007at2759"/>
<gene>
    <name evidence="4" type="ORF">Naga_100024g3</name>
</gene>
<dbReference type="Proteomes" id="UP000019335">
    <property type="component" value="Chromosome 3"/>
</dbReference>
<name>W7TZY3_9STRA</name>
<keyword evidence="4" id="KW-0223">Dioxygenase</keyword>
<dbReference type="PANTHER" id="PTHR20883">
    <property type="entry name" value="PHYTANOYL-COA DIOXYGENASE DOMAIN CONTAINING 1"/>
    <property type="match status" value="1"/>
</dbReference>
<evidence type="ECO:0000313" key="5">
    <source>
        <dbReference type="Proteomes" id="UP000019335"/>
    </source>
</evidence>
<keyword evidence="3" id="KW-0408">Iron</keyword>